<dbReference type="OrthoDB" id="10251089at2759"/>
<dbReference type="InterPro" id="IPR037518">
    <property type="entry name" value="MPN"/>
</dbReference>
<dbReference type="PROSITE" id="PS50249">
    <property type="entry name" value="MPN"/>
    <property type="match status" value="1"/>
</dbReference>
<reference evidence="6 7" key="1">
    <citation type="submission" date="2009-12" db="EMBL/GenBank/DDBJ databases">
        <title>The draft genome of Batrachochytrium dendrobatidis.</title>
        <authorList>
            <consortium name="US DOE Joint Genome Institute (JGI-PGF)"/>
            <person name="Kuo A."/>
            <person name="Salamov A."/>
            <person name="Schmutz J."/>
            <person name="Lucas S."/>
            <person name="Pitluck S."/>
            <person name="Rosenblum E."/>
            <person name="Stajich J."/>
            <person name="Eisen M."/>
            <person name="Grigoriev I.V."/>
        </authorList>
    </citation>
    <scope>NUCLEOTIDE SEQUENCE [LARGE SCALE GENOMIC DNA]</scope>
    <source>
        <strain evidence="7">JAM81 / FGSC 10211</strain>
    </source>
</reference>
<gene>
    <name evidence="6" type="ORF">BATDEDRAFT_25045</name>
</gene>
<protein>
    <recommendedName>
        <fullName evidence="4">Nuclear protein localization protein 4</fullName>
    </recommendedName>
</protein>
<comment type="subcellular location">
    <subcellularLocation>
        <location evidence="2">Cytoplasm</location>
        <location evidence="2">Perinuclear region</location>
    </subcellularLocation>
    <subcellularLocation>
        <location evidence="1">Nucleus membrane</location>
        <topology evidence="1">Peripheral membrane protein</topology>
        <orientation evidence="1">Cytoplasmic side</orientation>
    </subcellularLocation>
</comment>
<dbReference type="OMA" id="TKDRYVP"/>
<evidence type="ECO:0000313" key="7">
    <source>
        <dbReference type="Proteomes" id="UP000007241"/>
    </source>
</evidence>
<organism evidence="6 7">
    <name type="scientific">Batrachochytrium dendrobatidis (strain JAM81 / FGSC 10211)</name>
    <name type="common">Frog chytrid fungus</name>
    <dbReference type="NCBI Taxonomy" id="684364"/>
    <lineage>
        <taxon>Eukaryota</taxon>
        <taxon>Fungi</taxon>
        <taxon>Fungi incertae sedis</taxon>
        <taxon>Chytridiomycota</taxon>
        <taxon>Chytridiomycota incertae sedis</taxon>
        <taxon>Chytridiomycetes</taxon>
        <taxon>Rhizophydiales</taxon>
        <taxon>Rhizophydiales incertae sedis</taxon>
        <taxon>Batrachochytrium</taxon>
    </lineage>
</organism>
<dbReference type="Proteomes" id="UP000007241">
    <property type="component" value="Unassembled WGS sequence"/>
</dbReference>
<dbReference type="GO" id="GO:0031625">
    <property type="term" value="F:ubiquitin protein ligase binding"/>
    <property type="evidence" value="ECO:0000318"/>
    <property type="project" value="GO_Central"/>
</dbReference>
<dbReference type="HOGENOM" id="CLU_017172_0_0_1"/>
<evidence type="ECO:0000256" key="2">
    <source>
        <dbReference type="ARBA" id="ARBA00004556"/>
    </source>
</evidence>
<evidence type="ECO:0000256" key="1">
    <source>
        <dbReference type="ARBA" id="ARBA00004335"/>
    </source>
</evidence>
<dbReference type="GO" id="GO:0043130">
    <property type="term" value="F:ubiquitin binding"/>
    <property type="evidence" value="ECO:0000318"/>
    <property type="project" value="GO_Central"/>
</dbReference>
<dbReference type="InParanoid" id="F4P3J2"/>
<accession>F4P3J2</accession>
<evidence type="ECO:0000256" key="4">
    <source>
        <dbReference type="ARBA" id="ARBA00019709"/>
    </source>
</evidence>
<dbReference type="GO" id="GO:0031965">
    <property type="term" value="C:nuclear membrane"/>
    <property type="evidence" value="ECO:0007669"/>
    <property type="project" value="UniProtKB-SubCell"/>
</dbReference>
<dbReference type="SUPFAM" id="SSF90209">
    <property type="entry name" value="Ran binding protein zinc finger-like"/>
    <property type="match status" value="1"/>
</dbReference>
<keyword evidence="7" id="KW-1185">Reference proteome</keyword>
<evidence type="ECO:0000259" key="5">
    <source>
        <dbReference type="PROSITE" id="PS50249"/>
    </source>
</evidence>
<dbReference type="RefSeq" id="XP_006678997.1">
    <property type="nucleotide sequence ID" value="XM_006678934.1"/>
</dbReference>
<dbReference type="GO" id="GO:0006511">
    <property type="term" value="P:ubiquitin-dependent protein catabolic process"/>
    <property type="evidence" value="ECO:0000318"/>
    <property type="project" value="GO_Central"/>
</dbReference>
<dbReference type="FunCoup" id="F4P3J2">
    <property type="interactions" value="689"/>
</dbReference>
<evidence type="ECO:0000313" key="6">
    <source>
        <dbReference type="EMBL" id="EGF80205.1"/>
    </source>
</evidence>
<dbReference type="PANTHER" id="PTHR12710:SF0">
    <property type="entry name" value="NUCLEAR PROTEIN LOCALIZATION PROTEIN 4 HOMOLOG"/>
    <property type="match status" value="1"/>
</dbReference>
<dbReference type="Pfam" id="PF05021">
    <property type="entry name" value="NPL4"/>
    <property type="match status" value="1"/>
</dbReference>
<dbReference type="GO" id="GO:0048471">
    <property type="term" value="C:perinuclear region of cytoplasm"/>
    <property type="evidence" value="ECO:0007669"/>
    <property type="project" value="UniProtKB-SubCell"/>
</dbReference>
<dbReference type="CDD" id="cd08061">
    <property type="entry name" value="MPN_NPL4"/>
    <property type="match status" value="1"/>
</dbReference>
<dbReference type="STRING" id="684364.F4P3J2"/>
<dbReference type="InterPro" id="IPR036443">
    <property type="entry name" value="Znf_RanBP2_sf"/>
</dbReference>
<dbReference type="EMBL" id="GL882884">
    <property type="protein sequence ID" value="EGF80205.1"/>
    <property type="molecule type" value="Genomic_DNA"/>
</dbReference>
<dbReference type="GeneID" id="18238668"/>
<dbReference type="InterPro" id="IPR007717">
    <property type="entry name" value="NPL4_C"/>
</dbReference>
<dbReference type="InterPro" id="IPR016563">
    <property type="entry name" value="Npl4"/>
</dbReference>
<name>F4P3J2_BATDJ</name>
<dbReference type="PIRSF" id="PIRSF010052">
    <property type="entry name" value="Polyub_prc_Npl4"/>
    <property type="match status" value="1"/>
</dbReference>
<dbReference type="AlphaFoldDB" id="F4P3J2"/>
<dbReference type="PANTHER" id="PTHR12710">
    <property type="entry name" value="NUCLEAR PROTEIN LOCALIZATION 4"/>
    <property type="match status" value="1"/>
</dbReference>
<sequence length="587" mass="64955">MQAMKLDSTRTFDLALDPKGEQRVQAQPTHTIEQLGLNSRHGDLLFIIYHNDGSKNSTSNVSTHGQTQSSKASSALLIKQDPVDEYLQKQPGTIKRERDTRFCKHGSSGMCEYCLPLQPYDAKYLEENKIKHMAFHAYLRQLMEQAKTTPITSSHFVPPLDNLDFKVANPCPSKSHGQYPIGICTKCQPSAITLQSQNFRMVDHIEFESPAIIDNFLQFWRSSGAQRVGILYGKYEPYAEVPLGVKAVVSAIYEPLQEDSHDTIQLAVTSSHSILNNATSATVDAVATSLGLVRVGIIYTDLTDDGSGNGTVVCKRHADSYFLSSAEIVFAGVNQEQHPMVTPYSALHTFGSRFVTCVISGNSEGGIDIFSYQVSNMCAAMVRDNIIEASVEPSLMRVAESTDKQYVPEVFYKFKNEYNIMVKNAAKPTFPVEYLLVTVTHGFPSTPSPTFTNTKAFPIENRVEMGSAQDMHALKQHLTFTENHLLDLLSDFHVLLFIKESSILDQTDFDLLVDGVRTRSEPLISELSSRSSWQTLLMILQETATHAPTASKSNTSAVPAAPKSCQYCTFVNQAGVDSCEMCGLPLD</sequence>
<proteinExistence type="inferred from homology"/>
<feature type="domain" description="MPN" evidence="5">
    <location>
        <begin position="205"/>
        <end position="350"/>
    </location>
</feature>
<dbReference type="InterPro" id="IPR007716">
    <property type="entry name" value="NPL4_Zn-bd_put"/>
</dbReference>
<dbReference type="GO" id="GO:0005634">
    <property type="term" value="C:nucleus"/>
    <property type="evidence" value="ECO:0000318"/>
    <property type="project" value="GO_Central"/>
</dbReference>
<comment type="similarity">
    <text evidence="3">Belongs to the NPL4 family.</text>
</comment>
<evidence type="ECO:0000256" key="3">
    <source>
        <dbReference type="ARBA" id="ARBA00011025"/>
    </source>
</evidence>
<dbReference type="Pfam" id="PF05020">
    <property type="entry name" value="zf-NPL4"/>
    <property type="match status" value="1"/>
</dbReference>